<accession>A0A6M1KVE3</accession>
<dbReference type="RefSeq" id="WP_164446636.1">
    <property type="nucleotide sequence ID" value="NZ_SAIY01000002.1"/>
</dbReference>
<feature type="transmembrane region" description="Helical" evidence="1">
    <location>
        <begin position="12"/>
        <end position="33"/>
    </location>
</feature>
<gene>
    <name evidence="2" type="ORF">ENC19_08860</name>
</gene>
<dbReference type="Proteomes" id="UP000478148">
    <property type="component" value="Unassembled WGS sequence"/>
</dbReference>
<evidence type="ECO:0000256" key="1">
    <source>
        <dbReference type="SAM" id="Phobius"/>
    </source>
</evidence>
<feature type="transmembrane region" description="Helical" evidence="1">
    <location>
        <begin position="60"/>
        <end position="78"/>
    </location>
</feature>
<proteinExistence type="predicted"/>
<dbReference type="EMBL" id="SAIY01000002">
    <property type="protein sequence ID" value="NGM12756.1"/>
    <property type="molecule type" value="Genomic_DNA"/>
</dbReference>
<evidence type="ECO:0000313" key="2">
    <source>
        <dbReference type="EMBL" id="NGM12756.1"/>
    </source>
</evidence>
<name>A0A6M1KVE3_9ACTN</name>
<sequence length="108" mass="11710">MTMIDPDPAWAALRLVGAVLSLAVVLLGVRVAVTRRFPVVWTRAARLTERQRSQPLRRGGFLALCGASLLVQQVPFLAPVPVAVGRVLFALALLLVVSAVGWFALLRR</sequence>
<keyword evidence="1" id="KW-1133">Transmembrane helix</keyword>
<evidence type="ECO:0008006" key="4">
    <source>
        <dbReference type="Google" id="ProtNLM"/>
    </source>
</evidence>
<feature type="transmembrane region" description="Helical" evidence="1">
    <location>
        <begin position="84"/>
        <end position="106"/>
    </location>
</feature>
<comment type="caution">
    <text evidence="2">The sequence shown here is derived from an EMBL/GenBank/DDBJ whole genome shotgun (WGS) entry which is preliminary data.</text>
</comment>
<keyword evidence="1" id="KW-0472">Membrane</keyword>
<keyword evidence="1" id="KW-0812">Transmembrane</keyword>
<protein>
    <recommendedName>
        <fullName evidence="4">DUF3784 domain-containing protein</fullName>
    </recommendedName>
</protein>
<evidence type="ECO:0000313" key="3">
    <source>
        <dbReference type="Proteomes" id="UP000478148"/>
    </source>
</evidence>
<organism evidence="2 3">
    <name type="scientific">Verrucosispora sioxanthis</name>
    <dbReference type="NCBI Taxonomy" id="2499994"/>
    <lineage>
        <taxon>Bacteria</taxon>
        <taxon>Bacillati</taxon>
        <taxon>Actinomycetota</taxon>
        <taxon>Actinomycetes</taxon>
        <taxon>Micromonosporales</taxon>
        <taxon>Micromonosporaceae</taxon>
        <taxon>Micromonospora</taxon>
    </lineage>
</organism>
<reference evidence="2 3" key="1">
    <citation type="submission" date="2020-02" db="EMBL/GenBank/DDBJ databases">
        <title>Draft Genome Sequence of Verrucosispora sp. Strain CWR15, Isolated from Gulf of Mexico Sponge.</title>
        <authorList>
            <person name="Kennedy S.J."/>
            <person name="Cella E."/>
            <person name="Azarian T."/>
            <person name="Baker B.J."/>
            <person name="Shaw L.N."/>
        </authorList>
    </citation>
    <scope>NUCLEOTIDE SEQUENCE [LARGE SCALE GENOMIC DNA]</scope>
    <source>
        <strain evidence="2 3">CWR15</strain>
    </source>
</reference>
<keyword evidence="3" id="KW-1185">Reference proteome</keyword>
<dbReference type="AlphaFoldDB" id="A0A6M1KVE3"/>